<dbReference type="EMBL" id="BMAV01027178">
    <property type="protein sequence ID" value="GFS56970.1"/>
    <property type="molecule type" value="Genomic_DNA"/>
</dbReference>
<feature type="region of interest" description="Disordered" evidence="1">
    <location>
        <begin position="22"/>
        <end position="87"/>
    </location>
</feature>
<feature type="compositionally biased region" description="Basic and acidic residues" evidence="1">
    <location>
        <begin position="50"/>
        <end position="62"/>
    </location>
</feature>
<evidence type="ECO:0000256" key="1">
    <source>
        <dbReference type="SAM" id="MobiDB-lite"/>
    </source>
</evidence>
<dbReference type="Proteomes" id="UP000886998">
    <property type="component" value="Unassembled WGS sequence"/>
</dbReference>
<protein>
    <submittedName>
        <fullName evidence="2">Uncharacterized protein</fullName>
    </submittedName>
</protein>
<name>A0A8X6IRD0_9ARAC</name>
<accession>A0A8X6IRD0</accession>
<reference evidence="2" key="1">
    <citation type="submission" date="2020-08" db="EMBL/GenBank/DDBJ databases">
        <title>Multicomponent nature underlies the extraordinary mechanical properties of spider dragline silk.</title>
        <authorList>
            <person name="Kono N."/>
            <person name="Nakamura H."/>
            <person name="Mori M."/>
            <person name="Yoshida Y."/>
            <person name="Ohtoshi R."/>
            <person name="Malay A.D."/>
            <person name="Moran D.A.P."/>
            <person name="Tomita M."/>
            <person name="Numata K."/>
            <person name="Arakawa K."/>
        </authorList>
    </citation>
    <scope>NUCLEOTIDE SEQUENCE</scope>
</reference>
<evidence type="ECO:0000313" key="2">
    <source>
        <dbReference type="EMBL" id="GFS56970.1"/>
    </source>
</evidence>
<organism evidence="2 3">
    <name type="scientific">Trichonephila inaurata madagascariensis</name>
    <dbReference type="NCBI Taxonomy" id="2747483"/>
    <lineage>
        <taxon>Eukaryota</taxon>
        <taxon>Metazoa</taxon>
        <taxon>Ecdysozoa</taxon>
        <taxon>Arthropoda</taxon>
        <taxon>Chelicerata</taxon>
        <taxon>Arachnida</taxon>
        <taxon>Araneae</taxon>
        <taxon>Araneomorphae</taxon>
        <taxon>Entelegynae</taxon>
        <taxon>Araneoidea</taxon>
        <taxon>Nephilidae</taxon>
        <taxon>Trichonephila</taxon>
        <taxon>Trichonephila inaurata</taxon>
    </lineage>
</organism>
<dbReference type="AlphaFoldDB" id="A0A8X6IRD0"/>
<keyword evidence="3" id="KW-1185">Reference proteome</keyword>
<feature type="compositionally biased region" description="Polar residues" evidence="1">
    <location>
        <begin position="31"/>
        <end position="40"/>
    </location>
</feature>
<feature type="compositionally biased region" description="Basic and acidic residues" evidence="1">
    <location>
        <begin position="70"/>
        <end position="87"/>
    </location>
</feature>
<proteinExistence type="predicted"/>
<evidence type="ECO:0000313" key="3">
    <source>
        <dbReference type="Proteomes" id="UP000886998"/>
    </source>
</evidence>
<comment type="caution">
    <text evidence="2">The sequence shown here is derived from an EMBL/GenBank/DDBJ whole genome shotgun (WGS) entry which is preliminary data.</text>
</comment>
<gene>
    <name evidence="2" type="ORF">TNIN_31101</name>
</gene>
<sequence>MADIELIKNIVGTVGLPNLKEKSQQGEKVIPSTSGQLTTKKISKGGSPTNEKKGHNKEDRSPKGPRKYCPHFESKQFNQEEYRKQSG</sequence>